<feature type="non-terminal residue" evidence="2">
    <location>
        <position position="173"/>
    </location>
</feature>
<dbReference type="Gene3D" id="2.130.10.130">
    <property type="entry name" value="Integrin alpha, N-terminal"/>
    <property type="match status" value="1"/>
</dbReference>
<name>X0UD29_9ZZZZ</name>
<dbReference type="SUPFAM" id="SSF69318">
    <property type="entry name" value="Integrin alpha N-terminal domain"/>
    <property type="match status" value="1"/>
</dbReference>
<dbReference type="InterPro" id="IPR028994">
    <property type="entry name" value="Integrin_alpha_N"/>
</dbReference>
<dbReference type="InterPro" id="IPR013517">
    <property type="entry name" value="FG-GAP"/>
</dbReference>
<reference evidence="2" key="1">
    <citation type="journal article" date="2014" name="Front. Microbiol.">
        <title>High frequency of phylogenetically diverse reductive dehalogenase-homologous genes in deep subseafloor sedimentary metagenomes.</title>
        <authorList>
            <person name="Kawai M."/>
            <person name="Futagami T."/>
            <person name="Toyoda A."/>
            <person name="Takaki Y."/>
            <person name="Nishi S."/>
            <person name="Hori S."/>
            <person name="Arai W."/>
            <person name="Tsubouchi T."/>
            <person name="Morono Y."/>
            <person name="Uchiyama I."/>
            <person name="Ito T."/>
            <person name="Fujiyama A."/>
            <person name="Inagaki F."/>
            <person name="Takami H."/>
        </authorList>
    </citation>
    <scope>NUCLEOTIDE SEQUENCE</scope>
    <source>
        <strain evidence="2">Expedition CK06-06</strain>
    </source>
</reference>
<protein>
    <recommendedName>
        <fullName evidence="3">VCBS repeat-containing protein</fullName>
    </recommendedName>
</protein>
<comment type="caution">
    <text evidence="2">The sequence shown here is derived from an EMBL/GenBank/DDBJ whole genome shotgun (WGS) entry which is preliminary data.</text>
</comment>
<proteinExistence type="predicted"/>
<organism evidence="2">
    <name type="scientific">marine sediment metagenome</name>
    <dbReference type="NCBI Taxonomy" id="412755"/>
    <lineage>
        <taxon>unclassified sequences</taxon>
        <taxon>metagenomes</taxon>
        <taxon>ecological metagenomes</taxon>
    </lineage>
</organism>
<gene>
    <name evidence="2" type="ORF">S01H1_42039</name>
</gene>
<sequence>MAGDYRRYDIIWYEAPEDITDISAWEKHIIYQNNSHRVYHIEVGDIDGDGDQDVVFASKTDNDLGWLENNGSSTDWRVTWIDNSCTRSFNTRVADLDRDGQNDVIASEDDTPKGGTLHFYSYSGDPRIQRNWVDRRIASFPAGEGVSVFEIADIDGDGDLDIVTGNHQGDVYV</sequence>
<accession>X0UD29</accession>
<dbReference type="Pfam" id="PF13517">
    <property type="entry name" value="FG-GAP_3"/>
    <property type="match status" value="1"/>
</dbReference>
<evidence type="ECO:0000313" key="2">
    <source>
        <dbReference type="EMBL" id="GAG03470.1"/>
    </source>
</evidence>
<keyword evidence="1" id="KW-0732">Signal</keyword>
<dbReference type="AlphaFoldDB" id="X0UD29"/>
<dbReference type="PANTHER" id="PTHR44103:SF1">
    <property type="entry name" value="PROPROTEIN CONVERTASE P"/>
    <property type="match status" value="1"/>
</dbReference>
<evidence type="ECO:0000256" key="1">
    <source>
        <dbReference type="ARBA" id="ARBA00022729"/>
    </source>
</evidence>
<evidence type="ECO:0008006" key="3">
    <source>
        <dbReference type="Google" id="ProtNLM"/>
    </source>
</evidence>
<dbReference type="EMBL" id="BARS01026693">
    <property type="protein sequence ID" value="GAG03470.1"/>
    <property type="molecule type" value="Genomic_DNA"/>
</dbReference>
<dbReference type="PANTHER" id="PTHR44103">
    <property type="entry name" value="PROPROTEIN CONVERTASE P"/>
    <property type="match status" value="1"/>
</dbReference>